<organism evidence="1 2">
    <name type="scientific">Gigaspora margarita</name>
    <dbReference type="NCBI Taxonomy" id="4874"/>
    <lineage>
        <taxon>Eukaryota</taxon>
        <taxon>Fungi</taxon>
        <taxon>Fungi incertae sedis</taxon>
        <taxon>Mucoromycota</taxon>
        <taxon>Glomeromycotina</taxon>
        <taxon>Glomeromycetes</taxon>
        <taxon>Diversisporales</taxon>
        <taxon>Gigasporaceae</taxon>
        <taxon>Gigaspora</taxon>
    </lineage>
</organism>
<name>A0ABN7W9X3_GIGMA</name>
<evidence type="ECO:0000313" key="1">
    <source>
        <dbReference type="EMBL" id="CAG8823824.1"/>
    </source>
</evidence>
<keyword evidence="2" id="KW-1185">Reference proteome</keyword>
<dbReference type="Proteomes" id="UP000789901">
    <property type="component" value="Unassembled WGS sequence"/>
</dbReference>
<dbReference type="EMBL" id="CAJVQB010036370">
    <property type="protein sequence ID" value="CAG8823824.1"/>
    <property type="molecule type" value="Genomic_DNA"/>
</dbReference>
<proteinExistence type="predicted"/>
<accession>A0ABN7W9X3</accession>
<gene>
    <name evidence="1" type="ORF">GMARGA_LOCUS28428</name>
</gene>
<protein>
    <submittedName>
        <fullName evidence="1">34184_t:CDS:1</fullName>
    </submittedName>
</protein>
<reference evidence="1 2" key="1">
    <citation type="submission" date="2021-06" db="EMBL/GenBank/DDBJ databases">
        <authorList>
            <person name="Kallberg Y."/>
            <person name="Tangrot J."/>
            <person name="Rosling A."/>
        </authorList>
    </citation>
    <scope>NUCLEOTIDE SEQUENCE [LARGE SCALE GENOMIC DNA]</scope>
    <source>
        <strain evidence="1 2">120-4 pot B 10/14</strain>
    </source>
</reference>
<sequence>MNNAMNDAINDDLNNAINDAINNAINDAMNDAMNNAMNNTMNNTMNDTINDATISTNNYSLILEEDQNNPYNYFNDSDISISTYQYNLYTHIRAVKVIYKLSTSNS</sequence>
<evidence type="ECO:0000313" key="2">
    <source>
        <dbReference type="Proteomes" id="UP000789901"/>
    </source>
</evidence>
<comment type="caution">
    <text evidence="1">The sequence shown here is derived from an EMBL/GenBank/DDBJ whole genome shotgun (WGS) entry which is preliminary data.</text>
</comment>